<protein>
    <submittedName>
        <fullName evidence="2">Uncharacterized protein</fullName>
    </submittedName>
</protein>
<feature type="transmembrane region" description="Helical" evidence="1">
    <location>
        <begin position="17"/>
        <end position="44"/>
    </location>
</feature>
<keyword evidence="1" id="KW-0472">Membrane</keyword>
<sequence>MAITTAISDFVNSIYELFISIISTIYTVVNSALSAILGFITGIFTLLGDVTKGMVDVAGGVGKFVAGNAVLITIGALAAFAYVRFTVQGRQLAEGKKTQ</sequence>
<dbReference type="EMBL" id="JAGMUU010000003">
    <property type="protein sequence ID" value="KAH7157424.1"/>
    <property type="molecule type" value="Genomic_DNA"/>
</dbReference>
<keyword evidence="1" id="KW-0812">Transmembrane</keyword>
<proteinExistence type="predicted"/>
<name>A0A9P9FB20_9HYPO</name>
<reference evidence="2" key="1">
    <citation type="journal article" date="2021" name="Nat. Commun.">
        <title>Genetic determinants of endophytism in the Arabidopsis root mycobiome.</title>
        <authorList>
            <person name="Mesny F."/>
            <person name="Miyauchi S."/>
            <person name="Thiergart T."/>
            <person name="Pickel B."/>
            <person name="Atanasova L."/>
            <person name="Karlsson M."/>
            <person name="Huettel B."/>
            <person name="Barry K.W."/>
            <person name="Haridas S."/>
            <person name="Chen C."/>
            <person name="Bauer D."/>
            <person name="Andreopoulos W."/>
            <person name="Pangilinan J."/>
            <person name="LaButti K."/>
            <person name="Riley R."/>
            <person name="Lipzen A."/>
            <person name="Clum A."/>
            <person name="Drula E."/>
            <person name="Henrissat B."/>
            <person name="Kohler A."/>
            <person name="Grigoriev I.V."/>
            <person name="Martin F.M."/>
            <person name="Hacquard S."/>
        </authorList>
    </citation>
    <scope>NUCLEOTIDE SEQUENCE</scope>
    <source>
        <strain evidence="2">MPI-CAGE-AT-0021</strain>
    </source>
</reference>
<dbReference type="OrthoDB" id="2561686at2759"/>
<dbReference type="AlphaFoldDB" id="A0A9P9FB20"/>
<keyword evidence="1" id="KW-1133">Transmembrane helix</keyword>
<gene>
    <name evidence="2" type="ORF">B0J13DRAFT_617521</name>
</gene>
<accession>A0A9P9FB20</accession>
<evidence type="ECO:0000256" key="1">
    <source>
        <dbReference type="SAM" id="Phobius"/>
    </source>
</evidence>
<dbReference type="Proteomes" id="UP000717696">
    <property type="component" value="Unassembled WGS sequence"/>
</dbReference>
<organism evidence="2 3">
    <name type="scientific">Dactylonectria estremocensis</name>
    <dbReference type="NCBI Taxonomy" id="1079267"/>
    <lineage>
        <taxon>Eukaryota</taxon>
        <taxon>Fungi</taxon>
        <taxon>Dikarya</taxon>
        <taxon>Ascomycota</taxon>
        <taxon>Pezizomycotina</taxon>
        <taxon>Sordariomycetes</taxon>
        <taxon>Hypocreomycetidae</taxon>
        <taxon>Hypocreales</taxon>
        <taxon>Nectriaceae</taxon>
        <taxon>Dactylonectria</taxon>
    </lineage>
</organism>
<evidence type="ECO:0000313" key="2">
    <source>
        <dbReference type="EMBL" id="KAH7157424.1"/>
    </source>
</evidence>
<comment type="caution">
    <text evidence="2">The sequence shown here is derived from an EMBL/GenBank/DDBJ whole genome shotgun (WGS) entry which is preliminary data.</text>
</comment>
<evidence type="ECO:0000313" key="3">
    <source>
        <dbReference type="Proteomes" id="UP000717696"/>
    </source>
</evidence>
<keyword evidence="3" id="KW-1185">Reference proteome</keyword>
<feature type="transmembrane region" description="Helical" evidence="1">
    <location>
        <begin position="64"/>
        <end position="83"/>
    </location>
</feature>